<evidence type="ECO:0000313" key="15">
    <source>
        <dbReference type="Proteomes" id="UP001595840"/>
    </source>
</evidence>
<comment type="subcellular location">
    <subcellularLocation>
        <location evidence="2">Endoplasmic reticulum membrane</location>
        <topology evidence="2">Multi-pass membrane protein</topology>
    </subcellularLocation>
</comment>
<reference evidence="15" key="1">
    <citation type="journal article" date="2019" name="Int. J. Syst. Evol. Microbiol.">
        <title>The Global Catalogue of Microorganisms (GCM) 10K type strain sequencing project: providing services to taxonomists for standard genome sequencing and annotation.</title>
        <authorList>
            <consortium name="The Broad Institute Genomics Platform"/>
            <consortium name="The Broad Institute Genome Sequencing Center for Infectious Disease"/>
            <person name="Wu L."/>
            <person name="Ma J."/>
        </authorList>
    </citation>
    <scope>NUCLEOTIDE SEQUENCE [LARGE SCALE GENOMIC DNA]</scope>
    <source>
        <strain evidence="15">CECT 8570</strain>
    </source>
</reference>
<comment type="caution">
    <text evidence="14">The sequence shown here is derived from an EMBL/GenBank/DDBJ whole genome shotgun (WGS) entry which is preliminary data.</text>
</comment>
<feature type="transmembrane region" description="Helical" evidence="13">
    <location>
        <begin position="21"/>
        <end position="41"/>
    </location>
</feature>
<dbReference type="PANTHER" id="PTHR10689">
    <property type="entry name" value="MICROSOMAL GLUTATHIONE S-TRANSFERASE 1"/>
    <property type="match status" value="1"/>
</dbReference>
<dbReference type="PANTHER" id="PTHR10689:SF6">
    <property type="entry name" value="MICROSOMAL GLUTATHIONE S-TRANSFERASE 1"/>
    <property type="match status" value="1"/>
</dbReference>
<dbReference type="InterPro" id="IPR023352">
    <property type="entry name" value="MAPEG-like_dom_sf"/>
</dbReference>
<evidence type="ECO:0000256" key="1">
    <source>
        <dbReference type="ARBA" id="ARBA00003701"/>
    </source>
</evidence>
<evidence type="ECO:0000256" key="2">
    <source>
        <dbReference type="ARBA" id="ARBA00004477"/>
    </source>
</evidence>
<dbReference type="Proteomes" id="UP001595840">
    <property type="component" value="Unassembled WGS sequence"/>
</dbReference>
<keyword evidence="9 13" id="KW-0472">Membrane</keyword>
<keyword evidence="4" id="KW-0808">Transferase</keyword>
<comment type="catalytic activity">
    <reaction evidence="12">
        <text>RX + glutathione = an S-substituted glutathione + a halide anion + H(+)</text>
        <dbReference type="Rhea" id="RHEA:16437"/>
        <dbReference type="ChEBI" id="CHEBI:15378"/>
        <dbReference type="ChEBI" id="CHEBI:16042"/>
        <dbReference type="ChEBI" id="CHEBI:17792"/>
        <dbReference type="ChEBI" id="CHEBI:57925"/>
        <dbReference type="ChEBI" id="CHEBI:90779"/>
        <dbReference type="EC" id="2.5.1.18"/>
    </reaction>
    <physiologicalReaction direction="left-to-right" evidence="12">
        <dbReference type="Rhea" id="RHEA:16438"/>
    </physiologicalReaction>
</comment>
<protein>
    <recommendedName>
        <fullName evidence="11">Microsomal glutathione S-transferase 1</fullName>
        <ecNumber evidence="3">2.5.1.18</ecNumber>
    </recommendedName>
</protein>
<evidence type="ECO:0000256" key="11">
    <source>
        <dbReference type="ARBA" id="ARBA00039397"/>
    </source>
</evidence>
<dbReference type="EC" id="2.5.1.18" evidence="3"/>
<dbReference type="InterPro" id="IPR040162">
    <property type="entry name" value="MGST1-like"/>
</dbReference>
<dbReference type="RefSeq" id="WP_380736132.1">
    <property type="nucleotide sequence ID" value="NZ_JBHSCX010000005.1"/>
</dbReference>
<keyword evidence="5 13" id="KW-0812">Transmembrane</keyword>
<dbReference type="Gene3D" id="1.20.120.550">
    <property type="entry name" value="Membrane associated eicosanoid/glutathione metabolism-like domain"/>
    <property type="match status" value="1"/>
</dbReference>
<accession>A0ABV8V521</accession>
<evidence type="ECO:0000256" key="4">
    <source>
        <dbReference type="ARBA" id="ARBA00022679"/>
    </source>
</evidence>
<keyword evidence="15" id="KW-1185">Reference proteome</keyword>
<evidence type="ECO:0000256" key="3">
    <source>
        <dbReference type="ARBA" id="ARBA00012452"/>
    </source>
</evidence>
<keyword evidence="7 13" id="KW-1133">Transmembrane helix</keyword>
<organism evidence="14 15">
    <name type="scientific">Simiduia curdlanivorans</name>
    <dbReference type="NCBI Taxonomy" id="1492769"/>
    <lineage>
        <taxon>Bacteria</taxon>
        <taxon>Pseudomonadati</taxon>
        <taxon>Pseudomonadota</taxon>
        <taxon>Gammaproteobacteria</taxon>
        <taxon>Cellvibrionales</taxon>
        <taxon>Cellvibrionaceae</taxon>
        <taxon>Simiduia</taxon>
    </lineage>
</organism>
<evidence type="ECO:0000256" key="13">
    <source>
        <dbReference type="SAM" id="Phobius"/>
    </source>
</evidence>
<feature type="transmembrane region" description="Helical" evidence="13">
    <location>
        <begin position="124"/>
        <end position="150"/>
    </location>
</feature>
<comment type="subunit">
    <text evidence="10">Homotrimer; The trimer binds only one molecule of glutathione.</text>
</comment>
<comment type="function">
    <text evidence="1">Conjugation of reduced glutathione to a wide number of exogenous and endogenous hydrophobic electrophiles.</text>
</comment>
<evidence type="ECO:0000256" key="9">
    <source>
        <dbReference type="ARBA" id="ARBA00023136"/>
    </source>
</evidence>
<evidence type="ECO:0000256" key="10">
    <source>
        <dbReference type="ARBA" id="ARBA00038540"/>
    </source>
</evidence>
<evidence type="ECO:0000256" key="6">
    <source>
        <dbReference type="ARBA" id="ARBA00022824"/>
    </source>
</evidence>
<dbReference type="InterPro" id="IPR001129">
    <property type="entry name" value="Membr-assoc_MAPEG"/>
</dbReference>
<name>A0ABV8V521_9GAMM</name>
<keyword evidence="6" id="KW-0256">Endoplasmic reticulum</keyword>
<dbReference type="EMBL" id="JBHSCX010000005">
    <property type="protein sequence ID" value="MFC4361992.1"/>
    <property type="molecule type" value="Genomic_DNA"/>
</dbReference>
<evidence type="ECO:0000256" key="7">
    <source>
        <dbReference type="ARBA" id="ARBA00022989"/>
    </source>
</evidence>
<gene>
    <name evidence="14" type="ORF">ACFOX3_06760</name>
</gene>
<evidence type="ECO:0000256" key="12">
    <source>
        <dbReference type="ARBA" id="ARBA00049385"/>
    </source>
</evidence>
<dbReference type="SUPFAM" id="SSF161084">
    <property type="entry name" value="MAPEG domain-like"/>
    <property type="match status" value="1"/>
</dbReference>
<evidence type="ECO:0000313" key="14">
    <source>
        <dbReference type="EMBL" id="MFC4361992.1"/>
    </source>
</evidence>
<feature type="transmembrane region" description="Helical" evidence="13">
    <location>
        <begin position="53"/>
        <end position="73"/>
    </location>
</feature>
<dbReference type="Pfam" id="PF01124">
    <property type="entry name" value="MAPEG"/>
    <property type="match status" value="1"/>
</dbReference>
<sequence>MVDAQASKEKKGSTQGANWIIKVYPFGVLLLSLVLCFVLGIQPTQAAVPTNELLGILTLAAAILILNHSWVMTATELTRHKYKVYASPEERKTHAASKADVSDEGINEIERHLNTHRNTTENTIYYIFLAIIFSLASPSLLAAWVWLLLFPIARLGYTYSYFAGNDNLRGVFMSLTLLSTYGMASYLALSFLFR</sequence>
<keyword evidence="8" id="KW-0007">Acetylation</keyword>
<feature type="transmembrane region" description="Helical" evidence="13">
    <location>
        <begin position="170"/>
        <end position="193"/>
    </location>
</feature>
<proteinExistence type="predicted"/>
<evidence type="ECO:0000256" key="5">
    <source>
        <dbReference type="ARBA" id="ARBA00022692"/>
    </source>
</evidence>
<evidence type="ECO:0000256" key="8">
    <source>
        <dbReference type="ARBA" id="ARBA00022990"/>
    </source>
</evidence>